<protein>
    <submittedName>
        <fullName evidence="1">Uncharacterized protein</fullName>
    </submittedName>
</protein>
<dbReference type="AlphaFoldDB" id="A0A4Y2EV19"/>
<comment type="caution">
    <text evidence="1">The sequence shown here is derived from an EMBL/GenBank/DDBJ whole genome shotgun (WGS) entry which is preliminary data.</text>
</comment>
<reference evidence="1 2" key="1">
    <citation type="journal article" date="2019" name="Sci. Rep.">
        <title>Orb-weaving spider Araneus ventricosus genome elucidates the spidroin gene catalogue.</title>
        <authorList>
            <person name="Kono N."/>
            <person name="Nakamura H."/>
            <person name="Ohtoshi R."/>
            <person name="Moran D.A.P."/>
            <person name="Shinohara A."/>
            <person name="Yoshida Y."/>
            <person name="Fujiwara M."/>
            <person name="Mori M."/>
            <person name="Tomita M."/>
            <person name="Arakawa K."/>
        </authorList>
    </citation>
    <scope>NUCLEOTIDE SEQUENCE [LARGE SCALE GENOMIC DNA]</scope>
</reference>
<proteinExistence type="predicted"/>
<accession>A0A4Y2EV19</accession>
<dbReference type="EMBL" id="BGPR01000692">
    <property type="protein sequence ID" value="GBM31846.1"/>
    <property type="molecule type" value="Genomic_DNA"/>
</dbReference>
<name>A0A4Y2EV19_ARAVE</name>
<dbReference type="OrthoDB" id="6426371at2759"/>
<organism evidence="1 2">
    <name type="scientific">Araneus ventricosus</name>
    <name type="common">Orbweaver spider</name>
    <name type="synonym">Epeira ventricosa</name>
    <dbReference type="NCBI Taxonomy" id="182803"/>
    <lineage>
        <taxon>Eukaryota</taxon>
        <taxon>Metazoa</taxon>
        <taxon>Ecdysozoa</taxon>
        <taxon>Arthropoda</taxon>
        <taxon>Chelicerata</taxon>
        <taxon>Arachnida</taxon>
        <taxon>Araneae</taxon>
        <taxon>Araneomorphae</taxon>
        <taxon>Entelegynae</taxon>
        <taxon>Araneoidea</taxon>
        <taxon>Araneidae</taxon>
        <taxon>Araneus</taxon>
    </lineage>
</organism>
<dbReference type="Proteomes" id="UP000499080">
    <property type="component" value="Unassembled WGS sequence"/>
</dbReference>
<keyword evidence="2" id="KW-1185">Reference proteome</keyword>
<gene>
    <name evidence="1" type="ORF">AVEN_56941_1</name>
</gene>
<evidence type="ECO:0000313" key="1">
    <source>
        <dbReference type="EMBL" id="GBM31846.1"/>
    </source>
</evidence>
<sequence>MSSTIIIELEGFQISPDKFIVKEVAVCTEDGLTGNWRFKPPYSFEVLGIKKQIEYSWVSRNIYGIRWDYGHLPYAELYSNLSYLFNKYSCINIKGYQKRNFLEFLSGSDCFDIKYSKVGGFSVVCPHHHKKHFQHCALHKAIAYRKALIDSVFKL</sequence>
<evidence type="ECO:0000313" key="2">
    <source>
        <dbReference type="Proteomes" id="UP000499080"/>
    </source>
</evidence>